<dbReference type="AlphaFoldDB" id="A0AAV2E0Z7"/>
<dbReference type="SUPFAM" id="SSF50386">
    <property type="entry name" value="STI-like"/>
    <property type="match status" value="1"/>
</dbReference>
<feature type="signal peptide" evidence="1">
    <location>
        <begin position="1"/>
        <end position="20"/>
    </location>
</feature>
<dbReference type="Proteomes" id="UP001497516">
    <property type="component" value="Chromosome 3"/>
</dbReference>
<dbReference type="PANTHER" id="PTHR33107:SF75">
    <property type="entry name" value="INHIBITOR, PUTATIVE-RELATED"/>
    <property type="match status" value="1"/>
</dbReference>
<organism evidence="2 3">
    <name type="scientific">Linum trigynum</name>
    <dbReference type="NCBI Taxonomy" id="586398"/>
    <lineage>
        <taxon>Eukaryota</taxon>
        <taxon>Viridiplantae</taxon>
        <taxon>Streptophyta</taxon>
        <taxon>Embryophyta</taxon>
        <taxon>Tracheophyta</taxon>
        <taxon>Spermatophyta</taxon>
        <taxon>Magnoliopsida</taxon>
        <taxon>eudicotyledons</taxon>
        <taxon>Gunneridae</taxon>
        <taxon>Pentapetalae</taxon>
        <taxon>rosids</taxon>
        <taxon>fabids</taxon>
        <taxon>Malpighiales</taxon>
        <taxon>Linaceae</taxon>
        <taxon>Linum</taxon>
    </lineage>
</organism>
<gene>
    <name evidence="2" type="ORF">LTRI10_LOCUS20974</name>
</gene>
<keyword evidence="3" id="KW-1185">Reference proteome</keyword>
<dbReference type="CDD" id="cd23367">
    <property type="entry name" value="beta-trefoil_STI_KPI104-like"/>
    <property type="match status" value="1"/>
</dbReference>
<dbReference type="Gene3D" id="2.80.10.50">
    <property type="match status" value="1"/>
</dbReference>
<evidence type="ECO:0000313" key="2">
    <source>
        <dbReference type="EMBL" id="CAL1379457.1"/>
    </source>
</evidence>
<name>A0AAV2E0Z7_9ROSI</name>
<sequence length="196" mass="20919">MLEASLRLVVLFIAISASAAQTPAILDTSGQPLRRGVDYLILPGVTDVAGGLTLQPRNATASCPLFVAQEPLAQVVSQGLPVSFAPFAAGENVVREGRDLIATFSAATTCVQSTSWGIGEEDAQSRRRFIVTAGQPSYFRIERNATTNAYQIGWCPGESCPNCGRPRCGAAGILIRDGRRFLALDGPAFPFRFMRA</sequence>
<keyword evidence="1" id="KW-0732">Signal</keyword>
<protein>
    <submittedName>
        <fullName evidence="2">Uncharacterized protein</fullName>
    </submittedName>
</protein>
<feature type="chain" id="PRO_5043449649" evidence="1">
    <location>
        <begin position="21"/>
        <end position="196"/>
    </location>
</feature>
<reference evidence="2 3" key="1">
    <citation type="submission" date="2024-04" db="EMBL/GenBank/DDBJ databases">
        <authorList>
            <person name="Fracassetti M."/>
        </authorList>
    </citation>
    <scope>NUCLEOTIDE SEQUENCE [LARGE SCALE GENOMIC DNA]</scope>
</reference>
<dbReference type="SMART" id="SM00452">
    <property type="entry name" value="STI"/>
    <property type="match status" value="1"/>
</dbReference>
<dbReference type="Pfam" id="PF00197">
    <property type="entry name" value="Kunitz_legume"/>
    <property type="match status" value="1"/>
</dbReference>
<dbReference type="GO" id="GO:0004866">
    <property type="term" value="F:endopeptidase inhibitor activity"/>
    <property type="evidence" value="ECO:0007669"/>
    <property type="project" value="InterPro"/>
</dbReference>
<evidence type="ECO:0000313" key="3">
    <source>
        <dbReference type="Proteomes" id="UP001497516"/>
    </source>
</evidence>
<accession>A0AAV2E0Z7</accession>
<dbReference type="PANTHER" id="PTHR33107">
    <property type="entry name" value="KUNITZ TRYPSIN INHIBITOR 2"/>
    <property type="match status" value="1"/>
</dbReference>
<proteinExistence type="predicted"/>
<dbReference type="InterPro" id="IPR011065">
    <property type="entry name" value="Kunitz_inhibitor_STI-like_sf"/>
</dbReference>
<evidence type="ECO:0000256" key="1">
    <source>
        <dbReference type="SAM" id="SignalP"/>
    </source>
</evidence>
<dbReference type="InterPro" id="IPR002160">
    <property type="entry name" value="Prot_inh_Kunz-lg"/>
</dbReference>
<dbReference type="EMBL" id="OZ034816">
    <property type="protein sequence ID" value="CAL1379457.1"/>
    <property type="molecule type" value="Genomic_DNA"/>
</dbReference>